<evidence type="ECO:0000313" key="8">
    <source>
        <dbReference type="Proteomes" id="UP000221222"/>
    </source>
</evidence>
<dbReference type="GO" id="GO:0003723">
    <property type="term" value="F:RNA binding"/>
    <property type="evidence" value="ECO:0007669"/>
    <property type="project" value="InterPro"/>
</dbReference>
<dbReference type="InterPro" id="IPR020119">
    <property type="entry name" value="PsdUridine_synth_TruD_CS"/>
</dbReference>
<dbReference type="HAMAP" id="MF_01082">
    <property type="entry name" value="TruD"/>
    <property type="match status" value="1"/>
</dbReference>
<evidence type="ECO:0000256" key="4">
    <source>
        <dbReference type="HAMAP-Rule" id="MF_01082"/>
    </source>
</evidence>
<evidence type="ECO:0000256" key="3">
    <source>
        <dbReference type="ARBA" id="ARBA00023235"/>
    </source>
</evidence>
<protein>
    <recommendedName>
        <fullName evidence="4">tRNA pseudouridine synthase D</fullName>
        <ecNumber evidence="4">5.4.99.27</ecNumber>
    </recommendedName>
    <alternativeName>
        <fullName evidence="4">tRNA pseudouridine(13) synthase</fullName>
    </alternativeName>
    <alternativeName>
        <fullName evidence="4">tRNA pseudouridylate synthase D</fullName>
    </alternativeName>
    <alternativeName>
        <fullName evidence="4">tRNA-uridine isomerase D</fullName>
    </alternativeName>
</protein>
<dbReference type="Proteomes" id="UP000221222">
    <property type="component" value="Unassembled WGS sequence"/>
</dbReference>
<gene>
    <name evidence="4" type="primary">truD</name>
    <name evidence="6" type="ORF">AMOL_0242</name>
    <name evidence="7" type="ORF">CPU12_12100</name>
</gene>
<dbReference type="RefSeq" id="WP_099343383.1">
    <property type="nucleotide sequence ID" value="NZ_CP032098.1"/>
</dbReference>
<evidence type="ECO:0000313" key="6">
    <source>
        <dbReference type="EMBL" id="AXX91258.1"/>
    </source>
</evidence>
<dbReference type="GO" id="GO:0160150">
    <property type="term" value="F:tRNA pseudouridine(13) synthase activity"/>
    <property type="evidence" value="ECO:0007669"/>
    <property type="project" value="UniProtKB-EC"/>
</dbReference>
<dbReference type="InterPro" id="IPR042214">
    <property type="entry name" value="TruD_catalytic"/>
</dbReference>
<accession>A0A2G1DF84</accession>
<keyword evidence="2 4" id="KW-0819">tRNA processing</keyword>
<dbReference type="InterPro" id="IPR011760">
    <property type="entry name" value="PsdUridine_synth_TruD_insert"/>
</dbReference>
<dbReference type="PANTHER" id="PTHR47811:SF1">
    <property type="entry name" value="TRNA PSEUDOURIDINE SYNTHASE D"/>
    <property type="match status" value="1"/>
</dbReference>
<evidence type="ECO:0000256" key="2">
    <source>
        <dbReference type="ARBA" id="ARBA00022694"/>
    </source>
</evidence>
<dbReference type="PANTHER" id="PTHR47811">
    <property type="entry name" value="TRNA PSEUDOURIDINE SYNTHASE D"/>
    <property type="match status" value="1"/>
</dbReference>
<dbReference type="InterPro" id="IPR001656">
    <property type="entry name" value="PsdUridine_synth_TruD"/>
</dbReference>
<dbReference type="Proteomes" id="UP000262712">
    <property type="component" value="Chromosome"/>
</dbReference>
<keyword evidence="8" id="KW-1185">Reference proteome</keyword>
<dbReference type="Gene3D" id="3.30.2350.20">
    <property type="entry name" value="TruD, catalytic domain"/>
    <property type="match status" value="1"/>
</dbReference>
<dbReference type="EMBL" id="NXFY01000023">
    <property type="protein sequence ID" value="PHO17151.1"/>
    <property type="molecule type" value="Genomic_DNA"/>
</dbReference>
<dbReference type="Pfam" id="PF01142">
    <property type="entry name" value="TruD"/>
    <property type="match status" value="2"/>
</dbReference>
<dbReference type="GO" id="GO:0016829">
    <property type="term" value="F:lyase activity"/>
    <property type="evidence" value="ECO:0007669"/>
    <property type="project" value="UniProtKB-KW"/>
</dbReference>
<evidence type="ECO:0000256" key="1">
    <source>
        <dbReference type="ARBA" id="ARBA00007953"/>
    </source>
</evidence>
<organism evidence="7 8">
    <name type="scientific">Malaciobacter molluscorum LMG 25693</name>
    <dbReference type="NCBI Taxonomy" id="870501"/>
    <lineage>
        <taxon>Bacteria</taxon>
        <taxon>Pseudomonadati</taxon>
        <taxon>Campylobacterota</taxon>
        <taxon>Epsilonproteobacteria</taxon>
        <taxon>Campylobacterales</taxon>
        <taxon>Arcobacteraceae</taxon>
        <taxon>Malaciobacter</taxon>
    </lineage>
</organism>
<sequence>MIQRLYNIDNKELNFSFSQNEEDFIVEEIPIKFSNKGNFLILKIKKRNLSTWDLITILSRNLNLYENEIGYAGLKDKHATTIQYISIPKKYSKDIKKFKNKRVEILDTFLHNNKLNIGDLISNRFLINLKNVDFITLNKIEKNIKTILKIGMPNYFGFQRFGKDVDINLEKAKDLIENKIFIKDRKLEKMLLSAYQSNYFNAWLVERLKINKNRFELLNGDIFRNKIENKFFTVKKINKTIEEDFILNKIIPTGLLPGNKVFRSILKARQLEEKFDNNDIYEKGYRRDAIIFPKVLNIKYNKETKICNLDFILPKGSYATVFIENIANKNFNF</sequence>
<dbReference type="InterPro" id="IPR050170">
    <property type="entry name" value="TruD_pseudoU_synthase"/>
</dbReference>
<feature type="domain" description="TRUD" evidence="5">
    <location>
        <begin position="151"/>
        <end position="291"/>
    </location>
</feature>
<comment type="catalytic activity">
    <reaction evidence="4">
        <text>uridine(13) in tRNA = pseudouridine(13) in tRNA</text>
        <dbReference type="Rhea" id="RHEA:42540"/>
        <dbReference type="Rhea" id="RHEA-COMP:10105"/>
        <dbReference type="Rhea" id="RHEA-COMP:10106"/>
        <dbReference type="ChEBI" id="CHEBI:65314"/>
        <dbReference type="ChEBI" id="CHEBI:65315"/>
        <dbReference type="EC" id="5.4.99.27"/>
    </reaction>
</comment>
<dbReference type="EC" id="5.4.99.27" evidence="4"/>
<keyword evidence="6" id="KW-0456">Lyase</keyword>
<evidence type="ECO:0000259" key="5">
    <source>
        <dbReference type="PROSITE" id="PS50984"/>
    </source>
</evidence>
<dbReference type="PROSITE" id="PS01268">
    <property type="entry name" value="UPF0024"/>
    <property type="match status" value="1"/>
</dbReference>
<comment type="function">
    <text evidence="4">Responsible for synthesis of pseudouridine from uracil-13 in transfer RNAs.</text>
</comment>
<dbReference type="SUPFAM" id="SSF55120">
    <property type="entry name" value="Pseudouridine synthase"/>
    <property type="match status" value="1"/>
</dbReference>
<feature type="active site" description="Nucleophile" evidence="4">
    <location>
        <position position="76"/>
    </location>
</feature>
<dbReference type="GO" id="GO:0005829">
    <property type="term" value="C:cytosol"/>
    <property type="evidence" value="ECO:0007669"/>
    <property type="project" value="TreeGrafter"/>
</dbReference>
<dbReference type="InterPro" id="IPR043165">
    <property type="entry name" value="TruD_insert_sf"/>
</dbReference>
<reference evidence="6 9" key="2">
    <citation type="submission" date="2018-08" db="EMBL/GenBank/DDBJ databases">
        <title>Complete genome of the Arcobacter molluscorum type strain LMG 25693.</title>
        <authorList>
            <person name="Miller W.G."/>
            <person name="Yee E."/>
            <person name="Bono J.L."/>
        </authorList>
    </citation>
    <scope>NUCLEOTIDE SEQUENCE [LARGE SCALE GENOMIC DNA]</scope>
    <source>
        <strain evidence="6 9">CECT 7696</strain>
    </source>
</reference>
<dbReference type="InterPro" id="IPR020103">
    <property type="entry name" value="PsdUridine_synth_cat_dom_sf"/>
</dbReference>
<dbReference type="GO" id="GO:0031119">
    <property type="term" value="P:tRNA pseudouridine synthesis"/>
    <property type="evidence" value="ECO:0007669"/>
    <property type="project" value="UniProtKB-UniRule"/>
</dbReference>
<dbReference type="AlphaFoldDB" id="A0A2G1DF84"/>
<name>A0A2G1DF84_9BACT</name>
<evidence type="ECO:0000313" key="9">
    <source>
        <dbReference type="Proteomes" id="UP000262712"/>
    </source>
</evidence>
<dbReference type="Gene3D" id="3.30.2340.10">
    <property type="entry name" value="TruD, insertion domain"/>
    <property type="match status" value="1"/>
</dbReference>
<evidence type="ECO:0000313" key="7">
    <source>
        <dbReference type="EMBL" id="PHO17151.1"/>
    </source>
</evidence>
<dbReference type="KEGG" id="amol:AMOL_0242"/>
<proteinExistence type="inferred from homology"/>
<keyword evidence="3 4" id="KW-0413">Isomerase</keyword>
<reference evidence="7 8" key="1">
    <citation type="submission" date="2017-09" db="EMBL/GenBank/DDBJ databases">
        <title>Arcobacter canalis sp. nov., a new species isolated from a water canal contaminated with urban sewage.</title>
        <authorList>
            <person name="Perez-Cataluna A."/>
            <person name="Salas-Masso N."/>
            <person name="Figueras M.J."/>
        </authorList>
    </citation>
    <scope>NUCLEOTIDE SEQUENCE [LARGE SCALE GENOMIC DNA]</scope>
    <source>
        <strain evidence="7 8">F98-3</strain>
    </source>
</reference>
<dbReference type="EMBL" id="CP032098">
    <property type="protein sequence ID" value="AXX91258.1"/>
    <property type="molecule type" value="Genomic_DNA"/>
</dbReference>
<comment type="similarity">
    <text evidence="1 4">Belongs to the pseudouridine synthase TruD family.</text>
</comment>
<dbReference type="PROSITE" id="PS50984">
    <property type="entry name" value="TRUD"/>
    <property type="match status" value="1"/>
</dbReference>